<evidence type="ECO:0000259" key="1">
    <source>
        <dbReference type="Pfam" id="PF17921"/>
    </source>
</evidence>
<reference evidence="2" key="1">
    <citation type="submission" date="2023-08" db="EMBL/GenBank/DDBJ databases">
        <authorList>
            <person name="Alioto T."/>
            <person name="Alioto T."/>
            <person name="Gomez Garrido J."/>
        </authorList>
    </citation>
    <scope>NUCLEOTIDE SEQUENCE</scope>
</reference>
<feature type="domain" description="Integrase zinc-binding" evidence="1">
    <location>
        <begin position="100"/>
        <end position="147"/>
    </location>
</feature>
<evidence type="ECO:0000313" key="2">
    <source>
        <dbReference type="EMBL" id="CAI9728943.1"/>
    </source>
</evidence>
<accession>A0AA36B6S5</accession>
<dbReference type="Gene3D" id="1.10.340.70">
    <property type="match status" value="1"/>
</dbReference>
<organism evidence="2 3">
    <name type="scientific">Octopus vulgaris</name>
    <name type="common">Common octopus</name>
    <dbReference type="NCBI Taxonomy" id="6645"/>
    <lineage>
        <taxon>Eukaryota</taxon>
        <taxon>Metazoa</taxon>
        <taxon>Spiralia</taxon>
        <taxon>Lophotrochozoa</taxon>
        <taxon>Mollusca</taxon>
        <taxon>Cephalopoda</taxon>
        <taxon>Coleoidea</taxon>
        <taxon>Octopodiformes</taxon>
        <taxon>Octopoda</taxon>
        <taxon>Incirrata</taxon>
        <taxon>Octopodidae</taxon>
        <taxon>Octopus</taxon>
    </lineage>
</organism>
<dbReference type="Proteomes" id="UP001162480">
    <property type="component" value="Chromosome 10"/>
</dbReference>
<name>A0AA36B6S5_OCTVU</name>
<proteinExistence type="predicted"/>
<protein>
    <recommendedName>
        <fullName evidence="1">Integrase zinc-binding domain-containing protein</fullName>
    </recommendedName>
</protein>
<keyword evidence="3" id="KW-1185">Reference proteome</keyword>
<gene>
    <name evidence="2" type="ORF">OCTVUL_1B024407</name>
</gene>
<evidence type="ECO:0000313" key="3">
    <source>
        <dbReference type="Proteomes" id="UP001162480"/>
    </source>
</evidence>
<sequence length="214" mass="24765">MRSYAEATGCQLRLEPSVLQQEMLQWNGELVKKYSSMVEKEGSIIKRTLLEEETVKMEKKTVIFRTFSNKRRIENTPQEEIEENLDFLDHLCLKSIEKFVFSTLHKLSHPGIGASLKLISNRFVRPGMNKDIRSWVESCIQCQRAKVNRHIKAPLGIFANPDARLQHIHIHIVGPLPPVEEHTVLQILYLLNPSTNQVTHLSPRRHIFSTDNSY</sequence>
<dbReference type="AlphaFoldDB" id="A0AA36B6S5"/>
<dbReference type="EMBL" id="OX597823">
    <property type="protein sequence ID" value="CAI9728943.1"/>
    <property type="molecule type" value="Genomic_DNA"/>
</dbReference>
<dbReference type="Pfam" id="PF17921">
    <property type="entry name" value="Integrase_H2C2"/>
    <property type="match status" value="1"/>
</dbReference>
<dbReference type="InterPro" id="IPR041588">
    <property type="entry name" value="Integrase_H2C2"/>
</dbReference>